<sequence>MKNTINFLGLASITLLGFSYFPVSAQTPQTQIQSIVLEGQANQVSQKINQYLNLNFIYLPQIQDSVIPIPNLNIQDNPLNNVTQITNQRVLGFPLVDTSLMSFTLNDFLQNDNTLTGKQFITQEILIEGNLNSVTQESRQTLTDFFWLDPSSKITNNDHFSQFLDKLLDSQALDSLQFGLQDTFVFGNDNKVTQLIDQTFDSFILTSDDFESWFNTNLPNESKGLDPVQFTVQHTSIVPNQNNIISQTLNQVISGISFINPSNSSQKKGFLSSNNNLIFETNSVVNFDINEFIDGILNNTIVEATQRNQQRIQVQGNENKATQVNEQALTVSVPEPSLGKIMVVLLVMIGLEWCYEKP</sequence>
<dbReference type="EMBL" id="CP001288">
    <property type="protein sequence ID" value="ACK68371.1"/>
    <property type="molecule type" value="Genomic_DNA"/>
</dbReference>
<keyword evidence="3" id="KW-1185">Reference proteome</keyword>
<name>B7K6E9_RIPO1</name>
<accession>B7K6E9</accession>
<dbReference type="KEGG" id="cyp:PCC8801_4450"/>
<proteinExistence type="predicted"/>
<keyword evidence="2" id="KW-0614">Plasmid</keyword>
<dbReference type="OrthoDB" id="428419at2"/>
<evidence type="ECO:0000256" key="1">
    <source>
        <dbReference type="SAM" id="SignalP"/>
    </source>
</evidence>
<feature type="chain" id="PRO_5002856275" evidence="1">
    <location>
        <begin position="26"/>
        <end position="358"/>
    </location>
</feature>
<dbReference type="RefSeq" id="WP_012593007.1">
    <property type="nucleotide sequence ID" value="NC_011721.1"/>
</dbReference>
<dbReference type="Proteomes" id="UP000008204">
    <property type="component" value="Plasmid pP880101"/>
</dbReference>
<dbReference type="AlphaFoldDB" id="B7K6E9"/>
<organism evidence="2 3">
    <name type="scientific">Rippkaea orientalis (strain PCC 8801 / RF-1)</name>
    <name type="common">Cyanothece sp. (strain PCC 8801)</name>
    <dbReference type="NCBI Taxonomy" id="41431"/>
    <lineage>
        <taxon>Bacteria</taxon>
        <taxon>Bacillati</taxon>
        <taxon>Cyanobacteriota</taxon>
        <taxon>Cyanophyceae</taxon>
        <taxon>Oscillatoriophycideae</taxon>
        <taxon>Chroococcales</taxon>
        <taxon>Aphanothecaceae</taxon>
        <taxon>Rippkaea</taxon>
        <taxon>Rippkaea orientalis</taxon>
    </lineage>
</organism>
<evidence type="ECO:0000313" key="3">
    <source>
        <dbReference type="Proteomes" id="UP000008204"/>
    </source>
</evidence>
<geneLocation type="plasmid" evidence="2 3">
    <name>pP880101</name>
</geneLocation>
<feature type="signal peptide" evidence="1">
    <location>
        <begin position="1"/>
        <end position="25"/>
    </location>
</feature>
<evidence type="ECO:0000313" key="2">
    <source>
        <dbReference type="EMBL" id="ACK68371.1"/>
    </source>
</evidence>
<keyword evidence="1" id="KW-0732">Signal</keyword>
<gene>
    <name evidence="2" type="ordered locus">PCC8801_4450</name>
</gene>
<reference evidence="3" key="1">
    <citation type="journal article" date="2011" name="MBio">
        <title>Novel metabolic attributes of the genus Cyanothece, comprising a group of unicellular nitrogen-fixing Cyanobacteria.</title>
        <authorList>
            <person name="Bandyopadhyay A."/>
            <person name="Elvitigala T."/>
            <person name="Welsh E."/>
            <person name="Stockel J."/>
            <person name="Liberton M."/>
            <person name="Min H."/>
            <person name="Sherman L.A."/>
            <person name="Pakrasi H.B."/>
        </authorList>
    </citation>
    <scope>NUCLEOTIDE SEQUENCE [LARGE SCALE GENOMIC DNA]</scope>
    <source>
        <strain evidence="3">PCC 8801</strain>
        <plasmid evidence="3">pP880101</plasmid>
    </source>
</reference>
<dbReference type="HOGENOM" id="CLU_755897_0_0_3"/>
<protein>
    <submittedName>
        <fullName evidence="2">Uncharacterized protein</fullName>
    </submittedName>
</protein>